<name>A0A450SPN2_9GAMM</name>
<accession>A0A450SPN2</accession>
<dbReference type="EMBL" id="CAADFD010000024">
    <property type="protein sequence ID" value="VFJ55845.1"/>
    <property type="molecule type" value="Genomic_DNA"/>
</dbReference>
<protein>
    <submittedName>
        <fullName evidence="1">Uncharacterized protein</fullName>
    </submittedName>
</protein>
<dbReference type="AlphaFoldDB" id="A0A450SPN2"/>
<reference evidence="1" key="1">
    <citation type="submission" date="2019-02" db="EMBL/GenBank/DDBJ databases">
        <authorList>
            <person name="Gruber-Vodicka R. H."/>
            <person name="Seah K. B. B."/>
        </authorList>
    </citation>
    <scope>NUCLEOTIDE SEQUENCE</scope>
    <source>
        <strain evidence="1">BECK_BZ106</strain>
    </source>
</reference>
<evidence type="ECO:0000313" key="1">
    <source>
        <dbReference type="EMBL" id="VFJ55845.1"/>
    </source>
</evidence>
<proteinExistence type="predicted"/>
<sequence length="150" mass="16731">MDFCRSPYMGMIGTFPLHPGDGPYMGVKVSGISKAGWGLFYHFVMGKIFPPEALLYCHEKHLGARCAGPRLPQAFFILGSEAINMTVCFLSRYPSQRVTLYKSPFSFTGRGGALLVRGEFAGETRRRTGLAYHFERGILRGETDVRSKNL</sequence>
<organism evidence="1">
    <name type="scientific">Candidatus Kentrum sp. FW</name>
    <dbReference type="NCBI Taxonomy" id="2126338"/>
    <lineage>
        <taxon>Bacteria</taxon>
        <taxon>Pseudomonadati</taxon>
        <taxon>Pseudomonadota</taxon>
        <taxon>Gammaproteobacteria</taxon>
        <taxon>Candidatus Kentrum</taxon>
    </lineage>
</organism>
<gene>
    <name evidence="1" type="ORF">BECKFW1821B_GA0114236_102423</name>
</gene>